<name>A0A1V8S9M7_9PEZI</name>
<organism evidence="2 3">
    <name type="scientific">Cryoendolithus antarcticus</name>
    <dbReference type="NCBI Taxonomy" id="1507870"/>
    <lineage>
        <taxon>Eukaryota</taxon>
        <taxon>Fungi</taxon>
        <taxon>Dikarya</taxon>
        <taxon>Ascomycota</taxon>
        <taxon>Pezizomycotina</taxon>
        <taxon>Dothideomycetes</taxon>
        <taxon>Dothideomycetidae</taxon>
        <taxon>Cladosporiales</taxon>
        <taxon>Cladosporiaceae</taxon>
        <taxon>Cryoendolithus</taxon>
    </lineage>
</organism>
<reference evidence="3" key="1">
    <citation type="submission" date="2017-03" db="EMBL/GenBank/DDBJ databases">
        <title>Genomes of endolithic fungi from Antarctica.</title>
        <authorList>
            <person name="Coleine C."/>
            <person name="Masonjones S."/>
            <person name="Stajich J.E."/>
        </authorList>
    </citation>
    <scope>NUCLEOTIDE SEQUENCE [LARGE SCALE GENOMIC DNA]</scope>
    <source>
        <strain evidence="3">CCFEE 5527</strain>
    </source>
</reference>
<dbReference type="EMBL" id="NAJO01000077">
    <property type="protein sequence ID" value="OQN95846.1"/>
    <property type="molecule type" value="Genomic_DNA"/>
</dbReference>
<sequence>MDFLRERTNSNLSVYSAANPAGIRKRSASRSPSISAAQVQHLEQLCLNQTNSQDLDAFTKNVTNYQWLTPQPSPQSQPYLVPCGIEAFPQWTAPTPPRSDSEVSTLAIDAQDEIATTTAGGSQSFGFDPVTTTAEMSSLGYLLPSQYATNMYDAAASDYSNNSSYSSMRSQPMNMASMDPYSHALSSSPALYQSRPVAPSYRRHSGVPTASSADSSYSSSHRRVSSPYDAVTRSEYSTPMNQMIPSIAGLTQSPLPSPHLGMQTSAATYNQTLSRTSALYDTTSMYSQPFTNTPTVPQSYASTPAMSYKTPFVASSMHEVSPKLPQDDPSIRVLDQRPKPQCFEHGCNGRQFSTFSNLLRHQREKSGTASKSYCPKCGAEFTRTTARNGHLAHDKCTKPGQAPDDE</sequence>
<evidence type="ECO:0000256" key="1">
    <source>
        <dbReference type="SAM" id="MobiDB-lite"/>
    </source>
</evidence>
<dbReference type="AlphaFoldDB" id="A0A1V8S9M7"/>
<feature type="region of interest" description="Disordered" evidence="1">
    <location>
        <begin position="199"/>
        <end position="229"/>
    </location>
</feature>
<comment type="caution">
    <text evidence="2">The sequence shown here is derived from an EMBL/GenBank/DDBJ whole genome shotgun (WGS) entry which is preliminary data.</text>
</comment>
<feature type="compositionally biased region" description="Low complexity" evidence="1">
    <location>
        <begin position="207"/>
        <end position="229"/>
    </location>
</feature>
<dbReference type="OrthoDB" id="5366256at2759"/>
<dbReference type="Proteomes" id="UP000192596">
    <property type="component" value="Unassembled WGS sequence"/>
</dbReference>
<evidence type="ECO:0000313" key="2">
    <source>
        <dbReference type="EMBL" id="OQN95846.1"/>
    </source>
</evidence>
<protein>
    <recommendedName>
        <fullName evidence="4">C2H2-type domain-containing protein</fullName>
    </recommendedName>
</protein>
<evidence type="ECO:0008006" key="4">
    <source>
        <dbReference type="Google" id="ProtNLM"/>
    </source>
</evidence>
<evidence type="ECO:0000313" key="3">
    <source>
        <dbReference type="Proteomes" id="UP000192596"/>
    </source>
</evidence>
<dbReference type="Gene3D" id="3.30.160.60">
    <property type="entry name" value="Classic Zinc Finger"/>
    <property type="match status" value="1"/>
</dbReference>
<proteinExistence type="predicted"/>
<gene>
    <name evidence="2" type="ORF">B0A48_18131</name>
</gene>
<dbReference type="InParanoid" id="A0A1V8S9M7"/>
<accession>A0A1V8S9M7</accession>
<keyword evidence="3" id="KW-1185">Reference proteome</keyword>